<evidence type="ECO:0000313" key="11">
    <source>
        <dbReference type="Proteomes" id="UP000825699"/>
    </source>
</evidence>
<evidence type="ECO:0000259" key="9">
    <source>
        <dbReference type="PROSITE" id="PS50885"/>
    </source>
</evidence>
<dbReference type="CDD" id="cd06225">
    <property type="entry name" value="HAMP"/>
    <property type="match status" value="1"/>
</dbReference>
<feature type="region of interest" description="Disordered" evidence="6">
    <location>
        <begin position="266"/>
        <end position="290"/>
    </location>
</feature>
<accession>A0AAJ1EIC4</accession>
<organism evidence="10 11">
    <name type="scientific">Rhizobium leguminosarum</name>
    <dbReference type="NCBI Taxonomy" id="384"/>
    <lineage>
        <taxon>Bacteria</taxon>
        <taxon>Pseudomonadati</taxon>
        <taxon>Pseudomonadota</taxon>
        <taxon>Alphaproteobacteria</taxon>
        <taxon>Hyphomicrobiales</taxon>
        <taxon>Rhizobiaceae</taxon>
        <taxon>Rhizobium/Agrobacterium group</taxon>
        <taxon>Rhizobium</taxon>
    </lineage>
</organism>
<comment type="subcellular location">
    <subcellularLocation>
        <location evidence="1">Membrane</location>
    </subcellularLocation>
</comment>
<dbReference type="SUPFAM" id="SSF158472">
    <property type="entry name" value="HAMP domain-like"/>
    <property type="match status" value="1"/>
</dbReference>
<dbReference type="SMART" id="SM00283">
    <property type="entry name" value="MA"/>
    <property type="match status" value="1"/>
</dbReference>
<feature type="domain" description="HAMP" evidence="9">
    <location>
        <begin position="209"/>
        <end position="262"/>
    </location>
</feature>
<evidence type="ECO:0000256" key="2">
    <source>
        <dbReference type="ARBA" id="ARBA00022500"/>
    </source>
</evidence>
<gene>
    <name evidence="10" type="ORF">HFO42_31955</name>
</gene>
<dbReference type="GO" id="GO:0016020">
    <property type="term" value="C:membrane"/>
    <property type="evidence" value="ECO:0007669"/>
    <property type="project" value="UniProtKB-SubCell"/>
</dbReference>
<dbReference type="RefSeq" id="WP_222262072.1">
    <property type="nucleotide sequence ID" value="NZ_JAAXEB010000016.1"/>
</dbReference>
<dbReference type="PANTHER" id="PTHR43531:SF11">
    <property type="entry name" value="METHYL-ACCEPTING CHEMOTAXIS PROTEIN 3"/>
    <property type="match status" value="1"/>
</dbReference>
<keyword evidence="2" id="KW-0145">Chemotaxis</keyword>
<evidence type="ECO:0000256" key="7">
    <source>
        <dbReference type="SAM" id="Phobius"/>
    </source>
</evidence>
<dbReference type="Pfam" id="PF00672">
    <property type="entry name" value="HAMP"/>
    <property type="match status" value="1"/>
</dbReference>
<dbReference type="GO" id="GO:0006935">
    <property type="term" value="P:chemotaxis"/>
    <property type="evidence" value="ECO:0007669"/>
    <property type="project" value="UniProtKB-KW"/>
</dbReference>
<dbReference type="Gene3D" id="6.10.340.10">
    <property type="match status" value="1"/>
</dbReference>
<evidence type="ECO:0000256" key="5">
    <source>
        <dbReference type="SAM" id="Coils"/>
    </source>
</evidence>
<dbReference type="Pfam" id="PF00015">
    <property type="entry name" value="MCPsignal"/>
    <property type="match status" value="1"/>
</dbReference>
<feature type="transmembrane region" description="Helical" evidence="7">
    <location>
        <begin position="12"/>
        <end position="30"/>
    </location>
</feature>
<dbReference type="PANTHER" id="PTHR43531">
    <property type="entry name" value="PROTEIN ICFG"/>
    <property type="match status" value="1"/>
</dbReference>
<keyword evidence="7" id="KW-0812">Transmembrane</keyword>
<sequence length="663" mass="69676">MLKHLKIRTKIISAVALLGLITIAGLIYVISEFRRADAAYSAFIDHEAQASMLSARASASAVASVLQVSLLADMKPDTPEFQTALATPSKLPQARDRMKQALALVPSRKPAIDEIQAGIDEIETLANKIIEQSKAKDGAGAQANVALINAKLDALTPKMIANNDAMMAMLNDGGDALSASVNERIVFCLVLIGIAVLAAVGFSVVVAQIGIAGPMMQLRQRMTRLAEGDTTSDVSGLDRGDEVGQMAKAVLVFRENAIERARIEARAEADRDVSDSERRDREAQKAREASELDRAVTALGDGLRRLAAGDLASHIAEPFVAHLDALREDFNNSVEKLNETLHTVGANARAIGAGANEIRSSADQLSQRTEQQSASVEETAAALEEITTTVRDAAKRAEEASQLVARTRLGAEKSGEVVRKAVSAMQQIEKSSGEISNIIGVIDDIAFQTNLLALNAGVEAARAGDAGKGFAVVAQEVRELAQRSAKAAKEIKALISTSGSHVQTGVSLVGETGKALDSIVQEVQEINQHVHAIAEASREQSIGLQEINTAVNTMDQGTQQNAAMVEESTAASHNLATEAAALNNLLGQFRLTGTSGFTASAPIATAARAAARPAARAAPIRVAREGIARPASSPARALGQKIANAFGAGSSTSSSQDPDWTEF</sequence>
<keyword evidence="5" id="KW-0175">Coiled coil</keyword>
<keyword evidence="7" id="KW-1133">Transmembrane helix</keyword>
<keyword evidence="7" id="KW-0472">Membrane</keyword>
<protein>
    <submittedName>
        <fullName evidence="10">HAMP domain-containing protein</fullName>
    </submittedName>
</protein>
<feature type="coiled-coil region" evidence="5">
    <location>
        <begin position="366"/>
        <end position="403"/>
    </location>
</feature>
<dbReference type="Proteomes" id="UP000825699">
    <property type="component" value="Unassembled WGS sequence"/>
</dbReference>
<dbReference type="GO" id="GO:0007165">
    <property type="term" value="P:signal transduction"/>
    <property type="evidence" value="ECO:0007669"/>
    <property type="project" value="UniProtKB-KW"/>
</dbReference>
<dbReference type="PROSITE" id="PS50111">
    <property type="entry name" value="CHEMOTAXIS_TRANSDUC_2"/>
    <property type="match status" value="1"/>
</dbReference>
<evidence type="ECO:0000256" key="4">
    <source>
        <dbReference type="PROSITE-ProRule" id="PRU00284"/>
    </source>
</evidence>
<evidence type="ECO:0000259" key="8">
    <source>
        <dbReference type="PROSITE" id="PS50111"/>
    </source>
</evidence>
<evidence type="ECO:0000256" key="6">
    <source>
        <dbReference type="SAM" id="MobiDB-lite"/>
    </source>
</evidence>
<dbReference type="InterPro" id="IPR003660">
    <property type="entry name" value="HAMP_dom"/>
</dbReference>
<evidence type="ECO:0000256" key="1">
    <source>
        <dbReference type="ARBA" id="ARBA00004370"/>
    </source>
</evidence>
<evidence type="ECO:0000256" key="3">
    <source>
        <dbReference type="ARBA" id="ARBA00029447"/>
    </source>
</evidence>
<reference evidence="10" key="1">
    <citation type="submission" date="2020-04" db="EMBL/GenBank/DDBJ databases">
        <title>Global-level population genomics supports evidence of horizontal gene transfer on evolution of Rhizobia in Lentils.</title>
        <authorList>
            <person name="Gai Y."/>
            <person name="Cook D."/>
            <person name="Riely B."/>
        </authorList>
    </citation>
    <scope>NUCLEOTIDE SEQUENCE</scope>
    <source>
        <strain evidence="10">Derici101B</strain>
    </source>
</reference>
<dbReference type="InterPro" id="IPR004089">
    <property type="entry name" value="MCPsignal_dom"/>
</dbReference>
<feature type="domain" description="Methyl-accepting transducer" evidence="8">
    <location>
        <begin position="347"/>
        <end position="576"/>
    </location>
</feature>
<proteinExistence type="inferred from homology"/>
<dbReference type="SMART" id="SM00304">
    <property type="entry name" value="HAMP"/>
    <property type="match status" value="2"/>
</dbReference>
<keyword evidence="4" id="KW-0807">Transducer</keyword>
<dbReference type="CDD" id="cd11386">
    <property type="entry name" value="MCP_signal"/>
    <property type="match status" value="1"/>
</dbReference>
<comment type="caution">
    <text evidence="10">The sequence shown here is derived from an EMBL/GenBank/DDBJ whole genome shotgun (WGS) entry which is preliminary data.</text>
</comment>
<feature type="transmembrane region" description="Helical" evidence="7">
    <location>
        <begin position="185"/>
        <end position="211"/>
    </location>
</feature>
<dbReference type="AlphaFoldDB" id="A0AAJ1EIC4"/>
<dbReference type="PROSITE" id="PS50885">
    <property type="entry name" value="HAMP"/>
    <property type="match status" value="2"/>
</dbReference>
<dbReference type="SUPFAM" id="SSF58104">
    <property type="entry name" value="Methyl-accepting chemotaxis protein (MCP) signaling domain"/>
    <property type="match status" value="1"/>
</dbReference>
<feature type="domain" description="HAMP" evidence="9">
    <location>
        <begin position="290"/>
        <end position="342"/>
    </location>
</feature>
<comment type="similarity">
    <text evidence="3">Belongs to the methyl-accepting chemotaxis (MCP) protein family.</text>
</comment>
<name>A0AAJ1EIC4_RHILE</name>
<dbReference type="Gene3D" id="1.10.287.950">
    <property type="entry name" value="Methyl-accepting chemotaxis protein"/>
    <property type="match status" value="1"/>
</dbReference>
<dbReference type="FunFam" id="1.10.287.950:FF:000001">
    <property type="entry name" value="Methyl-accepting chemotaxis sensory transducer"/>
    <property type="match status" value="1"/>
</dbReference>
<dbReference type="EMBL" id="JAAXEP010000022">
    <property type="protein sequence ID" value="MBY5632647.1"/>
    <property type="molecule type" value="Genomic_DNA"/>
</dbReference>
<evidence type="ECO:0000313" key="10">
    <source>
        <dbReference type="EMBL" id="MBY5632647.1"/>
    </source>
</evidence>
<dbReference type="InterPro" id="IPR051310">
    <property type="entry name" value="MCP_chemotaxis"/>
</dbReference>